<accession>A0AB38ZLU7</accession>
<dbReference type="GO" id="GO:0005615">
    <property type="term" value="C:extracellular space"/>
    <property type="evidence" value="ECO:0007669"/>
    <property type="project" value="UniProtKB-KW"/>
</dbReference>
<keyword evidence="9" id="KW-0325">Glycoprotein</keyword>
<dbReference type="InterPro" id="IPR009079">
    <property type="entry name" value="4_helix_cytokine-like_core"/>
</dbReference>
<dbReference type="GO" id="GO:0002683">
    <property type="term" value="P:negative regulation of immune system process"/>
    <property type="evidence" value="ECO:0007669"/>
    <property type="project" value="UniProtKB-ARBA"/>
</dbReference>
<name>A0AB38ZLU7_ELEMA</name>
<dbReference type="PANTHER" id="PTHR11691">
    <property type="entry name" value="TYPE I INTERFERON"/>
    <property type="match status" value="1"/>
</dbReference>
<evidence type="ECO:0000256" key="6">
    <source>
        <dbReference type="ARBA" id="ARBA00022729"/>
    </source>
</evidence>
<evidence type="ECO:0000256" key="4">
    <source>
        <dbReference type="ARBA" id="ARBA00022514"/>
    </source>
</evidence>
<keyword evidence="4 10" id="KW-0202">Cytokine</keyword>
<dbReference type="GO" id="GO:0051241">
    <property type="term" value="P:negative regulation of multicellular organismal process"/>
    <property type="evidence" value="ECO:0007669"/>
    <property type="project" value="UniProtKB-ARBA"/>
</dbReference>
<dbReference type="GO" id="GO:0071359">
    <property type="term" value="P:cellular response to dsRNA"/>
    <property type="evidence" value="ECO:0007669"/>
    <property type="project" value="UniProtKB-ARBA"/>
</dbReference>
<comment type="subcellular location">
    <subcellularLocation>
        <location evidence="1">Secreted</location>
    </subcellularLocation>
</comment>
<dbReference type="SMART" id="SM00076">
    <property type="entry name" value="IFabd"/>
    <property type="match status" value="1"/>
</dbReference>
<dbReference type="GO" id="GO:0098586">
    <property type="term" value="P:cellular response to virus"/>
    <property type="evidence" value="ECO:0007669"/>
    <property type="project" value="UniProtKB-ARBA"/>
</dbReference>
<evidence type="ECO:0000256" key="2">
    <source>
        <dbReference type="ARBA" id="ARBA00011033"/>
    </source>
</evidence>
<dbReference type="GO" id="GO:0005125">
    <property type="term" value="F:cytokine activity"/>
    <property type="evidence" value="ECO:0007669"/>
    <property type="project" value="UniProtKB-KW"/>
</dbReference>
<dbReference type="GO" id="GO:0009893">
    <property type="term" value="P:positive regulation of metabolic process"/>
    <property type="evidence" value="ECO:0007669"/>
    <property type="project" value="UniProtKB-ARBA"/>
</dbReference>
<evidence type="ECO:0000313" key="12">
    <source>
        <dbReference type="EMBL" id="XAO13314.1"/>
    </source>
</evidence>
<evidence type="ECO:0000256" key="10">
    <source>
        <dbReference type="RuleBase" id="RU000436"/>
    </source>
</evidence>
<dbReference type="PROSITE" id="PS00252">
    <property type="entry name" value="INTERFERON_A_B_D"/>
    <property type="match status" value="1"/>
</dbReference>
<organism evidence="12">
    <name type="scientific">Elephas maximus</name>
    <name type="common">Indian elephant</name>
    <dbReference type="NCBI Taxonomy" id="9783"/>
    <lineage>
        <taxon>Eukaryota</taxon>
        <taxon>Metazoa</taxon>
        <taxon>Chordata</taxon>
        <taxon>Craniata</taxon>
        <taxon>Vertebrata</taxon>
        <taxon>Euteleostomi</taxon>
        <taxon>Mammalia</taxon>
        <taxon>Eutheria</taxon>
        <taxon>Afrotheria</taxon>
        <taxon>Proboscidea</taxon>
        <taxon>Elephantidae</taxon>
        <taxon>Elephas</taxon>
    </lineage>
</organism>
<comment type="subunit">
    <text evidence="3">Monomer.</text>
</comment>
<evidence type="ECO:0000256" key="5">
    <source>
        <dbReference type="ARBA" id="ARBA00022525"/>
    </source>
</evidence>
<proteinExistence type="evidence at transcript level"/>
<evidence type="ECO:0000256" key="3">
    <source>
        <dbReference type="ARBA" id="ARBA00011245"/>
    </source>
</evidence>
<keyword evidence="5" id="KW-0964">Secreted</keyword>
<dbReference type="CDD" id="cd00095">
    <property type="entry name" value="IFab"/>
    <property type="match status" value="1"/>
</dbReference>
<feature type="signal peptide" evidence="11">
    <location>
        <begin position="1"/>
        <end position="21"/>
    </location>
</feature>
<dbReference type="InterPro" id="IPR000471">
    <property type="entry name" value="Interferon_alpha/beta/delta"/>
</dbReference>
<dbReference type="EMBL" id="OR450029">
    <property type="protein sequence ID" value="XAO13314.1"/>
    <property type="molecule type" value="mRNA"/>
</dbReference>
<evidence type="ECO:0000256" key="11">
    <source>
        <dbReference type="SAM" id="SignalP"/>
    </source>
</evidence>
<feature type="chain" id="PRO_5044302201" evidence="11">
    <location>
        <begin position="22"/>
        <end position="187"/>
    </location>
</feature>
<dbReference type="GO" id="GO:0051607">
    <property type="term" value="P:defense response to virus"/>
    <property type="evidence" value="ECO:0007669"/>
    <property type="project" value="UniProtKB-KW"/>
</dbReference>
<dbReference type="PANTHER" id="PTHR11691:SF73">
    <property type="entry name" value="INTERFERON BETA"/>
    <property type="match status" value="1"/>
</dbReference>
<comment type="similarity">
    <text evidence="2 10">Belongs to the alpha/beta interferon family.</text>
</comment>
<dbReference type="Gene3D" id="1.20.1250.10">
    <property type="match status" value="1"/>
</dbReference>
<reference evidence="12" key="1">
    <citation type="submission" date="2023-08" db="EMBL/GenBank/DDBJ databases">
        <title>PhD Thesis: Exploring the innate immune system of the Asian elephant (Elephas maximus) to control Elephant Endotheliotropic Herpesvirus infections. University of Surrey. 2020.</title>
        <authorList>
            <person name="Haycock J."/>
            <person name="Maehr T."/>
            <person name="Dastjerdi A."/>
            <person name="Steinbach F."/>
        </authorList>
    </citation>
    <scope>NUCLEOTIDE SEQUENCE</scope>
    <source>
        <tissue evidence="12">Whole blood</tissue>
    </source>
</reference>
<protein>
    <submittedName>
        <fullName evidence="12">Interferon beta</fullName>
    </submittedName>
</protein>
<dbReference type="GO" id="GO:0006955">
    <property type="term" value="P:immune response"/>
    <property type="evidence" value="ECO:0007669"/>
    <property type="project" value="UniProtKB-ARBA"/>
</dbReference>
<dbReference type="SUPFAM" id="SSF47266">
    <property type="entry name" value="4-helical cytokines"/>
    <property type="match status" value="1"/>
</dbReference>
<dbReference type="FunFam" id="1.20.1250.10:FF:000026">
    <property type="entry name" value="Interferon beta"/>
    <property type="match status" value="1"/>
</dbReference>
<dbReference type="Pfam" id="PF00143">
    <property type="entry name" value="Interferon"/>
    <property type="match status" value="1"/>
</dbReference>
<dbReference type="PRINTS" id="PR00266">
    <property type="entry name" value="INTERFERONAB"/>
</dbReference>
<keyword evidence="7 10" id="KW-0051">Antiviral defense</keyword>
<dbReference type="GO" id="GO:0045321">
    <property type="term" value="P:leukocyte activation"/>
    <property type="evidence" value="ECO:0007669"/>
    <property type="project" value="UniProtKB-ARBA"/>
</dbReference>
<sequence>MTTRCILQVALLLSISTTALARSYKLLQFQQRSSNLACQKLLWKLNGAPESCLEDRMDFKIPEEIKQPGQLQKEDAALVIYEMLLQIFDIFLGNFSHTGWDETVIENLLAELSQQRDRLVTILEESMEEENPTSRNIMTILHLKDYYLGIGQYLEAKDYSSCAWTVVQMEILRNFSFISGLTDYLQN</sequence>
<keyword evidence="8" id="KW-1015">Disulfide bond</keyword>
<dbReference type="AlphaFoldDB" id="A0AB38ZLU7"/>
<evidence type="ECO:0000256" key="1">
    <source>
        <dbReference type="ARBA" id="ARBA00004613"/>
    </source>
</evidence>
<keyword evidence="6 11" id="KW-0732">Signal</keyword>
<dbReference type="GO" id="GO:0005126">
    <property type="term" value="F:cytokine receptor binding"/>
    <property type="evidence" value="ECO:0007669"/>
    <property type="project" value="InterPro"/>
</dbReference>
<evidence type="ECO:0000256" key="9">
    <source>
        <dbReference type="ARBA" id="ARBA00023180"/>
    </source>
</evidence>
<evidence type="ECO:0000256" key="7">
    <source>
        <dbReference type="ARBA" id="ARBA00023118"/>
    </source>
</evidence>
<evidence type="ECO:0000256" key="8">
    <source>
        <dbReference type="ARBA" id="ARBA00023157"/>
    </source>
</evidence>